<dbReference type="Proteomes" id="UP000186308">
    <property type="component" value="Unassembled WGS sequence"/>
</dbReference>
<comment type="caution">
    <text evidence="4">The sequence shown here is derived from an EMBL/GenBank/DDBJ whole genome shotgun (WGS) entry which is preliminary data.</text>
</comment>
<accession>A0A8G2FDH7</accession>
<evidence type="ECO:0000256" key="1">
    <source>
        <dbReference type="SAM" id="MobiDB-lite"/>
    </source>
</evidence>
<dbReference type="InterPro" id="IPR055570">
    <property type="entry name" value="DUF7146"/>
</dbReference>
<dbReference type="AlphaFoldDB" id="A0A8G2FDH7"/>
<dbReference type="EMBL" id="FTNE01000005">
    <property type="protein sequence ID" value="SIQ46405.1"/>
    <property type="molecule type" value="Genomic_DNA"/>
</dbReference>
<protein>
    <submittedName>
        <fullName evidence="4">Toprim domain-containing protein</fullName>
    </submittedName>
</protein>
<feature type="region of interest" description="Disordered" evidence="1">
    <location>
        <begin position="95"/>
        <end position="115"/>
    </location>
</feature>
<name>A0A8G2FDH7_ACIRU</name>
<gene>
    <name evidence="4" type="ORF">SAMN05421828_10525</name>
</gene>
<dbReference type="Pfam" id="PF13362">
    <property type="entry name" value="Toprim_3"/>
    <property type="match status" value="1"/>
</dbReference>
<feature type="domain" description="DUF7146" evidence="3">
    <location>
        <begin position="117"/>
        <end position="209"/>
    </location>
</feature>
<dbReference type="Pfam" id="PF23639">
    <property type="entry name" value="DUF7146"/>
    <property type="match status" value="1"/>
</dbReference>
<organism evidence="4 5">
    <name type="scientific">Acidiphilium rubrum</name>
    <dbReference type="NCBI Taxonomy" id="526"/>
    <lineage>
        <taxon>Bacteria</taxon>
        <taxon>Pseudomonadati</taxon>
        <taxon>Pseudomonadota</taxon>
        <taxon>Alphaproteobacteria</taxon>
        <taxon>Acetobacterales</taxon>
        <taxon>Acidocellaceae</taxon>
        <taxon>Acidiphilium</taxon>
    </lineage>
</organism>
<feature type="domain" description="Toprim" evidence="2">
    <location>
        <begin position="226"/>
        <end position="312"/>
    </location>
</feature>
<dbReference type="RefSeq" id="WP_051657527.1">
    <property type="nucleotide sequence ID" value="NZ_FTNE01000005.1"/>
</dbReference>
<proteinExistence type="predicted"/>
<sequence length="316" mass="33525">MSAANDLRDINFGVLMQPVAVALLGEPNRALSNRAEMRFGSRGSLSVAIAGRKAGCWANHETGTGGGVLDLIRVATGRDDPIKWLHEFGFLDGSHHPADRPASAPTPEPPRQAENQDSIRLARHIWREATSPAGTPVETYLASRGLALPADAPIRFHPACPRGPERLPAMVSLMTDPVTASPCGVHRTFLRRDGTGKADGQSKMMIGSAGVIRLVPDDEVTTGVGFAEGIETSLAVMQRAGWSPVWATCSAGGIAKFPVLPGIEAVTVFVDMDDKGAGVRAAYECADRWREFGREVAISKPPTGTDWLDALSGEAA</sequence>
<evidence type="ECO:0000259" key="3">
    <source>
        <dbReference type="Pfam" id="PF23639"/>
    </source>
</evidence>
<evidence type="ECO:0000313" key="5">
    <source>
        <dbReference type="Proteomes" id="UP000186308"/>
    </source>
</evidence>
<evidence type="ECO:0000313" key="4">
    <source>
        <dbReference type="EMBL" id="SIQ46405.1"/>
    </source>
</evidence>
<dbReference type="InterPro" id="IPR006171">
    <property type="entry name" value="TOPRIM_dom"/>
</dbReference>
<reference evidence="4 5" key="1">
    <citation type="submission" date="2017-01" db="EMBL/GenBank/DDBJ databases">
        <authorList>
            <person name="Varghese N."/>
            <person name="Submissions S."/>
        </authorList>
    </citation>
    <scope>NUCLEOTIDE SEQUENCE [LARGE SCALE GENOMIC DNA]</scope>
    <source>
        <strain evidence="4 5">ATCC 35905</strain>
    </source>
</reference>
<evidence type="ECO:0000259" key="2">
    <source>
        <dbReference type="Pfam" id="PF13362"/>
    </source>
</evidence>
<keyword evidence="5" id="KW-1185">Reference proteome</keyword>